<dbReference type="Pfam" id="PF01968">
    <property type="entry name" value="Hydantoinase_A"/>
    <property type="match status" value="1"/>
</dbReference>
<evidence type="ECO:0000259" key="2">
    <source>
        <dbReference type="Pfam" id="PF05378"/>
    </source>
</evidence>
<feature type="domain" description="Acetophenone carboxylase-like C-terminal" evidence="3">
    <location>
        <begin position="532"/>
        <end position="700"/>
    </location>
</feature>
<dbReference type="PANTHER" id="PTHR11365:SF23">
    <property type="entry name" value="HYPOTHETICAL 5-OXOPROLINASE (EUROFUNG)-RELATED"/>
    <property type="match status" value="1"/>
</dbReference>
<feature type="domain" description="Hydantoinase A/oxoprolinase" evidence="1">
    <location>
        <begin position="217"/>
        <end position="511"/>
    </location>
</feature>
<protein>
    <submittedName>
        <fullName evidence="4">Hydantoinase/oxoprolinase family protein</fullName>
    </submittedName>
</protein>
<dbReference type="InterPro" id="IPR043129">
    <property type="entry name" value="ATPase_NBD"/>
</dbReference>
<dbReference type="InterPro" id="IPR045079">
    <property type="entry name" value="Oxoprolinase-like"/>
</dbReference>
<keyword evidence="5" id="KW-1185">Reference proteome</keyword>
<name>A0ABZ1IJ03_9PSEU</name>
<dbReference type="Pfam" id="PF19278">
    <property type="entry name" value="Hydant_A_C"/>
    <property type="match status" value="1"/>
</dbReference>
<sequence length="716" mass="76521">MPRTYRLAFDIGGTFTDFALLDTETGALEIFKCLTTPDDPARASLHGSRELLAGAGVGAEALTNVIHGTTLVTNALIERKGAKVALLTTEGFRDTLALRGEQRYDIYDLALRFPEPLVPRYLRREIGERTGHTGEIVAPVREEDVAAALERIRAEDVKDRRGGPGAPELTSVAISFLHSYRNPANERAAADLVRKLWPEADVSVSSEVAPEIREYERTSTTVANAYVRPLTREYLGTLATAFADTGYRGRLYLMLSSGGIATVETVSELPVRLIESGPAGGAIGAAHYGGLCGESDLIAFDMGGTTAKICLIEDGRPAISHQLEVARVHRFKKGSGLPIQFPSVEMLEIGAGGGSIAWIDELGLLKVGPRSAGAAPGPACYGLGGTAPTVTDAALVLGYLDPAAFLGGEMRLDRAAAERAIDEHVARPLAVSRTEAAWGIHQLVVENMAAAAKLHIVERGGDPRSYALLASGGAGPIHAASVARLLGNEKILYPLAAGVLSAIGFLVAPVSFEFSRSRPQLLDSTEWPEVARLVAELEEQGRDVVAEAGVARTGVTVERQVTARFAGQINEISVPLPAGVLDDSCRDEVRTRFLKAYTELYGHAHDDIPVEVMTWRVVASGRLSEVTVARGNVETRGEPVPKNTRPAYWIELASYVDTPVYDRYALEPGAAVAGPALVEERESTVLVAPGSTAVVDQYRNLVVTRTPAGTRDEEQL</sequence>
<dbReference type="Pfam" id="PF05378">
    <property type="entry name" value="Hydant_A_N"/>
    <property type="match status" value="1"/>
</dbReference>
<evidence type="ECO:0000313" key="5">
    <source>
        <dbReference type="Proteomes" id="UP001330812"/>
    </source>
</evidence>
<proteinExistence type="predicted"/>
<feature type="domain" description="Hydantoinase/oxoprolinase N-terminal" evidence="2">
    <location>
        <begin position="7"/>
        <end position="195"/>
    </location>
</feature>
<accession>A0ABZ1IJ03</accession>
<dbReference type="PANTHER" id="PTHR11365">
    <property type="entry name" value="5-OXOPROLINASE RELATED"/>
    <property type="match status" value="1"/>
</dbReference>
<dbReference type="EMBL" id="CP142149">
    <property type="protein sequence ID" value="WSE34153.1"/>
    <property type="molecule type" value="Genomic_DNA"/>
</dbReference>
<dbReference type="Proteomes" id="UP001330812">
    <property type="component" value="Chromosome"/>
</dbReference>
<dbReference type="InterPro" id="IPR008040">
    <property type="entry name" value="Hydant_A_N"/>
</dbReference>
<dbReference type="SUPFAM" id="SSF53067">
    <property type="entry name" value="Actin-like ATPase domain"/>
    <property type="match status" value="1"/>
</dbReference>
<dbReference type="RefSeq" id="WP_326836950.1">
    <property type="nucleotide sequence ID" value="NZ_CP142149.1"/>
</dbReference>
<organism evidence="4 5">
    <name type="scientific">Amycolatopsis rhabdoformis</name>
    <dbReference type="NCBI Taxonomy" id="1448059"/>
    <lineage>
        <taxon>Bacteria</taxon>
        <taxon>Bacillati</taxon>
        <taxon>Actinomycetota</taxon>
        <taxon>Actinomycetes</taxon>
        <taxon>Pseudonocardiales</taxon>
        <taxon>Pseudonocardiaceae</taxon>
        <taxon>Amycolatopsis</taxon>
    </lineage>
</organism>
<evidence type="ECO:0000313" key="4">
    <source>
        <dbReference type="EMBL" id="WSE34153.1"/>
    </source>
</evidence>
<evidence type="ECO:0000259" key="1">
    <source>
        <dbReference type="Pfam" id="PF01968"/>
    </source>
</evidence>
<evidence type="ECO:0000259" key="3">
    <source>
        <dbReference type="Pfam" id="PF19278"/>
    </source>
</evidence>
<gene>
    <name evidence="4" type="ORF">VSH64_18960</name>
</gene>
<dbReference type="InterPro" id="IPR049517">
    <property type="entry name" value="ACX-like_C"/>
</dbReference>
<reference evidence="4 5" key="1">
    <citation type="journal article" date="2015" name="Int. J. Syst. Evol. Microbiol.">
        <title>Amycolatopsis rhabdoformis sp. nov., an actinomycete isolated from a tropical forest soil.</title>
        <authorList>
            <person name="Souza W.R."/>
            <person name="Silva R.E."/>
            <person name="Goodfellow M."/>
            <person name="Busarakam K."/>
            <person name="Figueiro F.S."/>
            <person name="Ferreira D."/>
            <person name="Rodrigues-Filho E."/>
            <person name="Moraes L.A.B."/>
            <person name="Zucchi T.D."/>
        </authorList>
    </citation>
    <scope>NUCLEOTIDE SEQUENCE [LARGE SCALE GENOMIC DNA]</scope>
    <source>
        <strain evidence="4 5">NCIMB 14900</strain>
    </source>
</reference>
<dbReference type="InterPro" id="IPR002821">
    <property type="entry name" value="Hydantoinase_A"/>
</dbReference>